<keyword evidence="3" id="KW-0804">Transcription</keyword>
<dbReference type="AlphaFoldDB" id="A0A2T5FZI9"/>
<dbReference type="RefSeq" id="WP_107966986.1">
    <property type="nucleotide sequence ID" value="NZ_NWBU01000005.1"/>
</dbReference>
<feature type="domain" description="HTH asnC-type" evidence="4">
    <location>
        <begin position="3"/>
        <end position="64"/>
    </location>
</feature>
<proteinExistence type="predicted"/>
<dbReference type="Pfam" id="PF13412">
    <property type="entry name" value="HTH_24"/>
    <property type="match status" value="1"/>
</dbReference>
<keyword evidence="2" id="KW-0238">DNA-binding</keyword>
<evidence type="ECO:0000256" key="2">
    <source>
        <dbReference type="ARBA" id="ARBA00023125"/>
    </source>
</evidence>
<dbReference type="Gene3D" id="3.30.70.920">
    <property type="match status" value="1"/>
</dbReference>
<keyword evidence="1" id="KW-0805">Transcription regulation</keyword>
<gene>
    <name evidence="5" type="ORF">CLG96_06035</name>
</gene>
<dbReference type="PROSITE" id="PS50956">
    <property type="entry name" value="HTH_ASNC_2"/>
    <property type="match status" value="1"/>
</dbReference>
<dbReference type="GO" id="GO:0006355">
    <property type="term" value="P:regulation of DNA-templated transcription"/>
    <property type="evidence" value="ECO:0007669"/>
    <property type="project" value="UniProtKB-ARBA"/>
</dbReference>
<dbReference type="SMART" id="SM00344">
    <property type="entry name" value="HTH_ASNC"/>
    <property type="match status" value="1"/>
</dbReference>
<protein>
    <submittedName>
        <fullName evidence="5">AsnC family transcriptional regulator</fullName>
    </submittedName>
</protein>
<dbReference type="GO" id="GO:0043565">
    <property type="term" value="F:sequence-specific DNA binding"/>
    <property type="evidence" value="ECO:0007669"/>
    <property type="project" value="InterPro"/>
</dbReference>
<dbReference type="InterPro" id="IPR019885">
    <property type="entry name" value="Tscrpt_reg_HTH_AsnC-type_CS"/>
</dbReference>
<reference evidence="5 6" key="1">
    <citation type="submission" date="2017-09" db="EMBL/GenBank/DDBJ databases">
        <title>Sphingomonas panjinensis sp.nov., isolated from oil-contaminated soil.</title>
        <authorList>
            <person name="Wang L."/>
            <person name="Chen L."/>
        </authorList>
    </citation>
    <scope>NUCLEOTIDE SEQUENCE [LARGE SCALE GENOMIC DNA]</scope>
    <source>
        <strain evidence="5 6">FW-11</strain>
    </source>
</reference>
<dbReference type="GO" id="GO:0043200">
    <property type="term" value="P:response to amino acid"/>
    <property type="evidence" value="ECO:0007669"/>
    <property type="project" value="TreeGrafter"/>
</dbReference>
<sequence>MKLDRIDLKILKHLQANGRITNIQLADAVGLSASPCLVRVKRMEAAGVIIGYEARFDLAKLGNFVTAYAEVTLQNHRRNEASRFERAVCQIDEVVEFHMVNGKYDYLMKIVAPGYEGPAGVMEEIWNADLGVKSYSVFIVTSTPIKNRPLSIEC</sequence>
<organism evidence="5 6">
    <name type="scientific">Sphingomonas oleivorans</name>
    <dbReference type="NCBI Taxonomy" id="1735121"/>
    <lineage>
        <taxon>Bacteria</taxon>
        <taxon>Pseudomonadati</taxon>
        <taxon>Pseudomonadota</taxon>
        <taxon>Alphaproteobacteria</taxon>
        <taxon>Sphingomonadales</taxon>
        <taxon>Sphingomonadaceae</taxon>
        <taxon>Sphingomonas</taxon>
    </lineage>
</organism>
<dbReference type="PROSITE" id="PS00519">
    <property type="entry name" value="HTH_ASNC_1"/>
    <property type="match status" value="1"/>
</dbReference>
<dbReference type="InterPro" id="IPR036390">
    <property type="entry name" value="WH_DNA-bd_sf"/>
</dbReference>
<evidence type="ECO:0000313" key="5">
    <source>
        <dbReference type="EMBL" id="PTQ12122.1"/>
    </source>
</evidence>
<dbReference type="InterPro" id="IPR000485">
    <property type="entry name" value="AsnC-type_HTH_dom"/>
</dbReference>
<dbReference type="SUPFAM" id="SSF54909">
    <property type="entry name" value="Dimeric alpha+beta barrel"/>
    <property type="match status" value="1"/>
</dbReference>
<dbReference type="InterPro" id="IPR036388">
    <property type="entry name" value="WH-like_DNA-bd_sf"/>
</dbReference>
<dbReference type="EMBL" id="NWBU01000005">
    <property type="protein sequence ID" value="PTQ12122.1"/>
    <property type="molecule type" value="Genomic_DNA"/>
</dbReference>
<dbReference type="Proteomes" id="UP000244162">
    <property type="component" value="Unassembled WGS sequence"/>
</dbReference>
<dbReference type="PANTHER" id="PTHR30154:SF34">
    <property type="entry name" value="TRANSCRIPTIONAL REGULATOR AZLB"/>
    <property type="match status" value="1"/>
</dbReference>
<evidence type="ECO:0000256" key="3">
    <source>
        <dbReference type="ARBA" id="ARBA00023163"/>
    </source>
</evidence>
<dbReference type="Gene3D" id="1.10.10.10">
    <property type="entry name" value="Winged helix-like DNA-binding domain superfamily/Winged helix DNA-binding domain"/>
    <property type="match status" value="1"/>
</dbReference>
<name>A0A2T5FZI9_9SPHN</name>
<dbReference type="InterPro" id="IPR019888">
    <property type="entry name" value="Tscrpt_reg_AsnC-like"/>
</dbReference>
<dbReference type="SUPFAM" id="SSF46785">
    <property type="entry name" value="Winged helix' DNA-binding domain"/>
    <property type="match status" value="1"/>
</dbReference>
<dbReference type="CDD" id="cd00090">
    <property type="entry name" value="HTH_ARSR"/>
    <property type="match status" value="1"/>
</dbReference>
<dbReference type="GO" id="GO:0005829">
    <property type="term" value="C:cytosol"/>
    <property type="evidence" value="ECO:0007669"/>
    <property type="project" value="TreeGrafter"/>
</dbReference>
<evidence type="ECO:0000259" key="4">
    <source>
        <dbReference type="PROSITE" id="PS50956"/>
    </source>
</evidence>
<evidence type="ECO:0000256" key="1">
    <source>
        <dbReference type="ARBA" id="ARBA00023015"/>
    </source>
</evidence>
<comment type="caution">
    <text evidence="5">The sequence shown here is derived from an EMBL/GenBank/DDBJ whole genome shotgun (WGS) entry which is preliminary data.</text>
</comment>
<dbReference type="PANTHER" id="PTHR30154">
    <property type="entry name" value="LEUCINE-RESPONSIVE REGULATORY PROTEIN"/>
    <property type="match status" value="1"/>
</dbReference>
<dbReference type="PRINTS" id="PR00033">
    <property type="entry name" value="HTHASNC"/>
</dbReference>
<dbReference type="InterPro" id="IPR019887">
    <property type="entry name" value="Tscrpt_reg_AsnC/Lrp_C"/>
</dbReference>
<dbReference type="InterPro" id="IPR011991">
    <property type="entry name" value="ArsR-like_HTH"/>
</dbReference>
<evidence type="ECO:0000313" key="6">
    <source>
        <dbReference type="Proteomes" id="UP000244162"/>
    </source>
</evidence>
<dbReference type="Pfam" id="PF01037">
    <property type="entry name" value="AsnC_trans_reg"/>
    <property type="match status" value="1"/>
</dbReference>
<dbReference type="InterPro" id="IPR011008">
    <property type="entry name" value="Dimeric_a/b-barrel"/>
</dbReference>
<dbReference type="OrthoDB" id="9802341at2"/>
<keyword evidence="6" id="KW-1185">Reference proteome</keyword>
<accession>A0A2T5FZI9</accession>